<gene>
    <name evidence="2" type="ORF">BLA29_015197</name>
</gene>
<keyword evidence="3" id="KW-1185">Reference proteome</keyword>
<organism evidence="2 3">
    <name type="scientific">Euroglyphus maynei</name>
    <name type="common">Mayne's house dust mite</name>
    <dbReference type="NCBI Taxonomy" id="6958"/>
    <lineage>
        <taxon>Eukaryota</taxon>
        <taxon>Metazoa</taxon>
        <taxon>Ecdysozoa</taxon>
        <taxon>Arthropoda</taxon>
        <taxon>Chelicerata</taxon>
        <taxon>Arachnida</taxon>
        <taxon>Acari</taxon>
        <taxon>Acariformes</taxon>
        <taxon>Sarcoptiformes</taxon>
        <taxon>Astigmata</taxon>
        <taxon>Psoroptidia</taxon>
        <taxon>Analgoidea</taxon>
        <taxon>Pyroglyphidae</taxon>
        <taxon>Pyroglyphinae</taxon>
        <taxon>Euroglyphus</taxon>
    </lineage>
</organism>
<evidence type="ECO:0000313" key="3">
    <source>
        <dbReference type="Proteomes" id="UP000194236"/>
    </source>
</evidence>
<accession>A0A1Y3AV84</accession>
<feature type="compositionally biased region" description="Low complexity" evidence="1">
    <location>
        <begin position="1"/>
        <end position="33"/>
    </location>
</feature>
<proteinExistence type="predicted"/>
<comment type="caution">
    <text evidence="2">The sequence shown here is derived from an EMBL/GenBank/DDBJ whole genome shotgun (WGS) entry which is preliminary data.</text>
</comment>
<evidence type="ECO:0000256" key="1">
    <source>
        <dbReference type="SAM" id="MobiDB-lite"/>
    </source>
</evidence>
<dbReference type="OrthoDB" id="79687at2759"/>
<evidence type="ECO:0000313" key="2">
    <source>
        <dbReference type="EMBL" id="OTF71724.1"/>
    </source>
</evidence>
<name>A0A1Y3AV84_EURMA</name>
<protein>
    <submittedName>
        <fullName evidence="2">Uncharacterized protein</fullName>
    </submittedName>
</protein>
<dbReference type="EMBL" id="MUJZ01059559">
    <property type="protein sequence ID" value="OTF71724.1"/>
    <property type="molecule type" value="Genomic_DNA"/>
</dbReference>
<sequence length="85" mass="9148">MFSKLKSSSSSPLNPASPTTLTTSSSSSTSSNNIDVNPISQYFECGKQIGSAGPELAWKIFDAVRKTDMKVNNNNLLLSILTKIH</sequence>
<feature type="region of interest" description="Disordered" evidence="1">
    <location>
        <begin position="1"/>
        <end position="34"/>
    </location>
</feature>
<reference evidence="2 3" key="1">
    <citation type="submission" date="2017-03" db="EMBL/GenBank/DDBJ databases">
        <title>Genome Survey of Euroglyphus maynei.</title>
        <authorList>
            <person name="Arlian L.G."/>
            <person name="Morgan M.S."/>
            <person name="Rider S.D."/>
        </authorList>
    </citation>
    <scope>NUCLEOTIDE SEQUENCE [LARGE SCALE GENOMIC DNA]</scope>
    <source>
        <strain evidence="2">Arlian Lab</strain>
        <tissue evidence="2">Whole body</tissue>
    </source>
</reference>
<dbReference type="AlphaFoldDB" id="A0A1Y3AV84"/>
<dbReference type="Proteomes" id="UP000194236">
    <property type="component" value="Unassembled WGS sequence"/>
</dbReference>